<keyword evidence="7 12" id="KW-0791">Threonine biosynthesis</keyword>
<dbReference type="InterPro" id="IPR006203">
    <property type="entry name" value="GHMP_knse_ATP-bd_CS"/>
</dbReference>
<evidence type="ECO:0000313" key="15">
    <source>
        <dbReference type="EMBL" id="RIY38530.1"/>
    </source>
</evidence>
<evidence type="ECO:0000256" key="10">
    <source>
        <dbReference type="ARBA" id="ARBA00022840"/>
    </source>
</evidence>
<organism evidence="15 16">
    <name type="scientific">Psittacicella gerlachiana</name>
    <dbReference type="NCBI Taxonomy" id="2028574"/>
    <lineage>
        <taxon>Bacteria</taxon>
        <taxon>Pseudomonadati</taxon>
        <taxon>Pseudomonadota</taxon>
        <taxon>Gammaproteobacteria</taxon>
        <taxon>Pasteurellales</taxon>
        <taxon>Psittacicellaceae</taxon>
        <taxon>Psittacicella</taxon>
    </lineage>
</organism>
<dbReference type="RefSeq" id="WP_119534058.1">
    <property type="nucleotide sequence ID" value="NZ_NRJF01000021.1"/>
</dbReference>
<gene>
    <name evidence="12" type="primary">thrB</name>
    <name evidence="15" type="ORF">CKF59_00665</name>
</gene>
<dbReference type="EC" id="2.7.1.39" evidence="3 12"/>
<dbReference type="Proteomes" id="UP000265964">
    <property type="component" value="Unassembled WGS sequence"/>
</dbReference>
<dbReference type="HAMAP" id="MF_00384">
    <property type="entry name" value="Homoser_kinase"/>
    <property type="match status" value="1"/>
</dbReference>
<dbReference type="Gene3D" id="3.30.70.890">
    <property type="entry name" value="GHMP kinase, C-terminal domain"/>
    <property type="match status" value="1"/>
</dbReference>
<dbReference type="EMBL" id="NRJF01000021">
    <property type="protein sequence ID" value="RIY38530.1"/>
    <property type="molecule type" value="Genomic_DNA"/>
</dbReference>
<dbReference type="PROSITE" id="PS00627">
    <property type="entry name" value="GHMP_KINASES_ATP"/>
    <property type="match status" value="1"/>
</dbReference>
<dbReference type="Pfam" id="PF08544">
    <property type="entry name" value="GHMP_kinases_C"/>
    <property type="match status" value="1"/>
</dbReference>
<dbReference type="OrthoDB" id="9769912at2"/>
<proteinExistence type="inferred from homology"/>
<feature type="binding site" evidence="12">
    <location>
        <begin position="108"/>
        <end position="118"/>
    </location>
    <ligand>
        <name>ATP</name>
        <dbReference type="ChEBI" id="CHEBI:30616"/>
    </ligand>
</feature>
<evidence type="ECO:0000256" key="11">
    <source>
        <dbReference type="ARBA" id="ARBA00049375"/>
    </source>
</evidence>
<keyword evidence="9 12" id="KW-0418">Kinase</keyword>
<dbReference type="PANTHER" id="PTHR20861">
    <property type="entry name" value="HOMOSERINE/4-DIPHOSPHOCYTIDYL-2-C-METHYL-D-ERYTHRITOL KINASE"/>
    <property type="match status" value="1"/>
</dbReference>
<evidence type="ECO:0000256" key="4">
    <source>
        <dbReference type="ARBA" id="ARBA00017858"/>
    </source>
</evidence>
<evidence type="ECO:0000256" key="3">
    <source>
        <dbReference type="ARBA" id="ARBA00012078"/>
    </source>
</evidence>
<dbReference type="InterPro" id="IPR006204">
    <property type="entry name" value="GHMP_kinase_N_dom"/>
</dbReference>
<dbReference type="GO" id="GO:0005737">
    <property type="term" value="C:cytoplasm"/>
    <property type="evidence" value="ECO:0007669"/>
    <property type="project" value="UniProtKB-SubCell"/>
</dbReference>
<dbReference type="InterPro" id="IPR014721">
    <property type="entry name" value="Ribsml_uS5_D2-typ_fold_subgr"/>
</dbReference>
<protein>
    <recommendedName>
        <fullName evidence="4 12">Homoserine kinase</fullName>
        <shortName evidence="12">HK</shortName>
        <shortName evidence="12">HSK</shortName>
        <ecNumber evidence="3 12">2.7.1.39</ecNumber>
    </recommendedName>
</protein>
<evidence type="ECO:0000256" key="8">
    <source>
        <dbReference type="ARBA" id="ARBA00022741"/>
    </source>
</evidence>
<name>A0A3A1YNI3_9GAMM</name>
<keyword evidence="10 12" id="KW-0067">ATP-binding</keyword>
<dbReference type="GO" id="GO:0004413">
    <property type="term" value="F:homoserine kinase activity"/>
    <property type="evidence" value="ECO:0007669"/>
    <property type="project" value="UniProtKB-UniRule"/>
</dbReference>
<dbReference type="InterPro" id="IPR013750">
    <property type="entry name" value="GHMP_kinase_C_dom"/>
</dbReference>
<reference evidence="15 16" key="1">
    <citation type="submission" date="2017-08" db="EMBL/GenBank/DDBJ databases">
        <title>Reclassification of Bisgaard taxon 37 and 44.</title>
        <authorList>
            <person name="Christensen H."/>
        </authorList>
    </citation>
    <scope>NUCLEOTIDE SEQUENCE [LARGE SCALE GENOMIC DNA]</scope>
    <source>
        <strain evidence="15 16">EEAB3T1</strain>
    </source>
</reference>
<comment type="function">
    <text evidence="12">Catalyzes the ATP-dependent phosphorylation of L-homoserine to L-homoserine phosphate.</text>
</comment>
<keyword evidence="5 12" id="KW-0028">Amino-acid biosynthesis</keyword>
<dbReference type="NCBIfam" id="NF002288">
    <property type="entry name" value="PRK01212.1-4"/>
    <property type="match status" value="1"/>
</dbReference>
<sequence length="354" mass="38509">MKVAVYAPATSANLSVGFDLLGLAVKCVDGKKLGDIVVAADFEEQDVNLASSEQPSVAFYGKGKFIGKLGTNLKSNLVYRAYELFKAQLEQLGLEIKPVTLTLYKNMPVGSGLGSSSSSSVAALVALNEFHGQPLDKTTMLTLMGELEGLVSGSPHYDNVAPAYLGGLQLMLPAAYAPYPGAKPCALKEGELTLSLPPVFANWYWVLAYPGIVVKTEEARRILPDAYSRSHIIQQSAFMASFIHAVHTQDNELAARSLRDFVAEPYREQLLPNHQHLRELLFTHGAKACGISGSGPTFYALAPSLEVAQALEQVFKQHYLQNAEGFVHICQTDFVGAQVLTEEEFTQFLQAEEH</sequence>
<dbReference type="PRINTS" id="PR00958">
    <property type="entry name" value="HOMSERKINASE"/>
</dbReference>
<keyword evidence="12" id="KW-0963">Cytoplasm</keyword>
<dbReference type="AlphaFoldDB" id="A0A3A1YNI3"/>
<evidence type="ECO:0000256" key="2">
    <source>
        <dbReference type="ARBA" id="ARBA00007370"/>
    </source>
</evidence>
<comment type="pathway">
    <text evidence="1 12">Amino-acid biosynthesis; L-threonine biosynthesis; L-threonine from L-aspartate: step 4/5.</text>
</comment>
<comment type="subcellular location">
    <subcellularLocation>
        <location evidence="12">Cytoplasm</location>
    </subcellularLocation>
</comment>
<dbReference type="SUPFAM" id="SSF55060">
    <property type="entry name" value="GHMP Kinase, C-terminal domain"/>
    <property type="match status" value="1"/>
</dbReference>
<keyword evidence="8 12" id="KW-0547">Nucleotide-binding</keyword>
<comment type="catalytic activity">
    <reaction evidence="11 12">
        <text>L-homoserine + ATP = O-phospho-L-homoserine + ADP + H(+)</text>
        <dbReference type="Rhea" id="RHEA:13985"/>
        <dbReference type="ChEBI" id="CHEBI:15378"/>
        <dbReference type="ChEBI" id="CHEBI:30616"/>
        <dbReference type="ChEBI" id="CHEBI:57476"/>
        <dbReference type="ChEBI" id="CHEBI:57590"/>
        <dbReference type="ChEBI" id="CHEBI:456216"/>
        <dbReference type="EC" id="2.7.1.39"/>
    </reaction>
</comment>
<evidence type="ECO:0000256" key="5">
    <source>
        <dbReference type="ARBA" id="ARBA00022605"/>
    </source>
</evidence>
<evidence type="ECO:0000259" key="13">
    <source>
        <dbReference type="Pfam" id="PF00288"/>
    </source>
</evidence>
<dbReference type="SUPFAM" id="SSF54211">
    <property type="entry name" value="Ribosomal protein S5 domain 2-like"/>
    <property type="match status" value="1"/>
</dbReference>
<evidence type="ECO:0000256" key="9">
    <source>
        <dbReference type="ARBA" id="ARBA00022777"/>
    </source>
</evidence>
<dbReference type="UniPathway" id="UPA00050">
    <property type="reaction ID" value="UER00064"/>
</dbReference>
<dbReference type="InterPro" id="IPR000870">
    <property type="entry name" value="Homoserine_kinase"/>
</dbReference>
<dbReference type="Pfam" id="PF00288">
    <property type="entry name" value="GHMP_kinases_N"/>
    <property type="match status" value="1"/>
</dbReference>
<dbReference type="InterPro" id="IPR020568">
    <property type="entry name" value="Ribosomal_Su5_D2-typ_SF"/>
</dbReference>
<evidence type="ECO:0000256" key="1">
    <source>
        <dbReference type="ARBA" id="ARBA00005015"/>
    </source>
</evidence>
<evidence type="ECO:0000259" key="14">
    <source>
        <dbReference type="Pfam" id="PF08544"/>
    </source>
</evidence>
<dbReference type="Gene3D" id="3.30.230.10">
    <property type="match status" value="1"/>
</dbReference>
<dbReference type="PIRSF" id="PIRSF000676">
    <property type="entry name" value="Homoser_kin"/>
    <property type="match status" value="1"/>
</dbReference>
<feature type="domain" description="GHMP kinase C-terminal" evidence="14">
    <location>
        <begin position="243"/>
        <end position="319"/>
    </location>
</feature>
<evidence type="ECO:0000313" key="16">
    <source>
        <dbReference type="Proteomes" id="UP000265964"/>
    </source>
</evidence>
<evidence type="ECO:0000256" key="7">
    <source>
        <dbReference type="ARBA" id="ARBA00022697"/>
    </source>
</evidence>
<keyword evidence="6 12" id="KW-0808">Transferase</keyword>
<accession>A0A3A1YNI3</accession>
<dbReference type="InterPro" id="IPR036554">
    <property type="entry name" value="GHMP_kinase_C_sf"/>
</dbReference>
<feature type="domain" description="GHMP kinase N-terminal" evidence="13">
    <location>
        <begin position="76"/>
        <end position="167"/>
    </location>
</feature>
<dbReference type="NCBIfam" id="TIGR00191">
    <property type="entry name" value="thrB"/>
    <property type="match status" value="1"/>
</dbReference>
<evidence type="ECO:0000256" key="12">
    <source>
        <dbReference type="HAMAP-Rule" id="MF_00384"/>
    </source>
</evidence>
<dbReference type="GO" id="GO:0009088">
    <property type="term" value="P:threonine biosynthetic process"/>
    <property type="evidence" value="ECO:0007669"/>
    <property type="project" value="UniProtKB-UniRule"/>
</dbReference>
<comment type="similarity">
    <text evidence="2 12">Belongs to the GHMP kinase family. Homoserine kinase subfamily.</text>
</comment>
<dbReference type="PANTHER" id="PTHR20861:SF1">
    <property type="entry name" value="HOMOSERINE KINASE"/>
    <property type="match status" value="1"/>
</dbReference>
<evidence type="ECO:0000256" key="6">
    <source>
        <dbReference type="ARBA" id="ARBA00022679"/>
    </source>
</evidence>
<dbReference type="GO" id="GO:0005524">
    <property type="term" value="F:ATP binding"/>
    <property type="evidence" value="ECO:0007669"/>
    <property type="project" value="UniProtKB-UniRule"/>
</dbReference>
<keyword evidence="16" id="KW-1185">Reference proteome</keyword>
<comment type="caution">
    <text evidence="15">The sequence shown here is derived from an EMBL/GenBank/DDBJ whole genome shotgun (WGS) entry which is preliminary data.</text>
</comment>